<feature type="region of interest" description="Disordered" evidence="1">
    <location>
        <begin position="1"/>
        <end position="32"/>
    </location>
</feature>
<dbReference type="KEGG" id="cef:CE0345"/>
<dbReference type="EMBL" id="BA000035">
    <property type="protein sequence ID" value="BAC17155.1"/>
    <property type="molecule type" value="Genomic_DNA"/>
</dbReference>
<name>Q8FSN7_COREF</name>
<organism evidence="2 3">
    <name type="scientific">Corynebacterium efficiens (strain DSM 44549 / YS-314 / AJ 12310 / JCM 11189 / NBRC 100395)</name>
    <dbReference type="NCBI Taxonomy" id="196164"/>
    <lineage>
        <taxon>Bacteria</taxon>
        <taxon>Bacillati</taxon>
        <taxon>Actinomycetota</taxon>
        <taxon>Actinomycetes</taxon>
        <taxon>Mycobacteriales</taxon>
        <taxon>Corynebacteriaceae</taxon>
        <taxon>Corynebacterium</taxon>
    </lineage>
</organism>
<reference evidence="2 3" key="1">
    <citation type="journal article" date="2003" name="Genome Res.">
        <title>Comparative complete genome sequence analysis of the amino acid replacements responsible for the thermostability of Corynebacterium efficiens.</title>
        <authorList>
            <person name="Nishio Y."/>
            <person name="Nakamura Y."/>
            <person name="Kawarabayasi Y."/>
            <person name="Usuda Y."/>
            <person name="Kimura E."/>
            <person name="Sugimoto S."/>
            <person name="Matsui K."/>
            <person name="Yamagishi A."/>
            <person name="Kikuchi H."/>
            <person name="Ikeo K."/>
            <person name="Gojobori T."/>
        </authorList>
    </citation>
    <scope>NUCLEOTIDE SEQUENCE [LARGE SCALE GENOMIC DNA]</scope>
    <source>
        <strain evidence="3">DSM 44549 / YS-314 / AJ 12310 / JCM 11189 / NBRC 100395</strain>
    </source>
</reference>
<dbReference type="Proteomes" id="UP000001409">
    <property type="component" value="Chromosome"/>
</dbReference>
<evidence type="ECO:0000313" key="3">
    <source>
        <dbReference type="Proteomes" id="UP000001409"/>
    </source>
</evidence>
<evidence type="ECO:0000256" key="1">
    <source>
        <dbReference type="SAM" id="MobiDB-lite"/>
    </source>
</evidence>
<protein>
    <submittedName>
        <fullName evidence="2">Uncharacterized protein</fullName>
    </submittedName>
</protein>
<sequence>MVVPSAEINRSPKDHRRIQAKNPRGKSQKPLSLFLSTGRGQWADSRIHKKPTFENLV</sequence>
<feature type="compositionally biased region" description="Basic residues" evidence="1">
    <location>
        <begin position="13"/>
        <end position="27"/>
    </location>
</feature>
<dbReference type="HOGENOM" id="CLU_2988951_0_0_11"/>
<evidence type="ECO:0000313" key="2">
    <source>
        <dbReference type="EMBL" id="BAC17155.1"/>
    </source>
</evidence>
<proteinExistence type="predicted"/>
<dbReference type="STRING" id="196164.gene:10740743"/>
<accession>Q8FSN7</accession>
<dbReference type="AlphaFoldDB" id="Q8FSN7"/>
<keyword evidence="3" id="KW-1185">Reference proteome</keyword>